<name>A0A061FLK7_THECC</name>
<protein>
    <submittedName>
        <fullName evidence="2">Uncharacterized protein</fullName>
    </submittedName>
</protein>
<feature type="region of interest" description="Disordered" evidence="1">
    <location>
        <begin position="71"/>
        <end position="99"/>
    </location>
</feature>
<dbReference type="EMBL" id="CM001886">
    <property type="protein sequence ID" value="EOY15389.1"/>
    <property type="molecule type" value="Genomic_DNA"/>
</dbReference>
<proteinExistence type="predicted"/>
<dbReference type="Gramene" id="EOY15389">
    <property type="protein sequence ID" value="EOY15389"/>
    <property type="gene ID" value="TCM_034469"/>
</dbReference>
<evidence type="ECO:0000256" key="1">
    <source>
        <dbReference type="SAM" id="MobiDB-lite"/>
    </source>
</evidence>
<dbReference type="Proteomes" id="UP000026915">
    <property type="component" value="Chromosome 8"/>
</dbReference>
<dbReference type="InParanoid" id="A0A061FLK7"/>
<evidence type="ECO:0000313" key="3">
    <source>
        <dbReference type="Proteomes" id="UP000026915"/>
    </source>
</evidence>
<dbReference type="AlphaFoldDB" id="A0A061FLK7"/>
<sequence length="99" mass="11095">MGASVSCKCYVIIAGLRNCFQINVEDPCHPDPNLMAVSLVHLSCKLYRCPTFQCCCFRRLLGQKQNERARIKDLGNGTKPSQKRKNVETQNSALVPHTT</sequence>
<reference evidence="2 3" key="1">
    <citation type="journal article" date="2013" name="Genome Biol.">
        <title>The genome sequence of the most widely cultivated cacao type and its use to identify candidate genes regulating pod color.</title>
        <authorList>
            <person name="Motamayor J.C."/>
            <person name="Mockaitis K."/>
            <person name="Schmutz J."/>
            <person name="Haiminen N."/>
            <person name="Iii D.L."/>
            <person name="Cornejo O."/>
            <person name="Findley S.D."/>
            <person name="Zheng P."/>
            <person name="Utro F."/>
            <person name="Royaert S."/>
            <person name="Saski C."/>
            <person name="Jenkins J."/>
            <person name="Podicheti R."/>
            <person name="Zhao M."/>
            <person name="Scheffler B.E."/>
            <person name="Stack J.C."/>
            <person name="Feltus F.A."/>
            <person name="Mustiga G.M."/>
            <person name="Amores F."/>
            <person name="Phillips W."/>
            <person name="Marelli J.P."/>
            <person name="May G.D."/>
            <person name="Shapiro H."/>
            <person name="Ma J."/>
            <person name="Bustamante C.D."/>
            <person name="Schnell R.J."/>
            <person name="Main D."/>
            <person name="Gilbert D."/>
            <person name="Parida L."/>
            <person name="Kuhn D.N."/>
        </authorList>
    </citation>
    <scope>NUCLEOTIDE SEQUENCE [LARGE SCALE GENOMIC DNA]</scope>
    <source>
        <strain evidence="3">cv. Matina 1-6</strain>
    </source>
</reference>
<gene>
    <name evidence="2" type="ORF">TCM_034469</name>
</gene>
<evidence type="ECO:0000313" key="2">
    <source>
        <dbReference type="EMBL" id="EOY15389.1"/>
    </source>
</evidence>
<dbReference type="HOGENOM" id="CLU_2324930_0_0_1"/>
<keyword evidence="3" id="KW-1185">Reference proteome</keyword>
<accession>A0A061FLK7</accession>
<feature type="compositionally biased region" description="Polar residues" evidence="1">
    <location>
        <begin position="88"/>
        <end position="99"/>
    </location>
</feature>
<organism evidence="2 3">
    <name type="scientific">Theobroma cacao</name>
    <name type="common">Cacao</name>
    <name type="synonym">Cocoa</name>
    <dbReference type="NCBI Taxonomy" id="3641"/>
    <lineage>
        <taxon>Eukaryota</taxon>
        <taxon>Viridiplantae</taxon>
        <taxon>Streptophyta</taxon>
        <taxon>Embryophyta</taxon>
        <taxon>Tracheophyta</taxon>
        <taxon>Spermatophyta</taxon>
        <taxon>Magnoliopsida</taxon>
        <taxon>eudicotyledons</taxon>
        <taxon>Gunneridae</taxon>
        <taxon>Pentapetalae</taxon>
        <taxon>rosids</taxon>
        <taxon>malvids</taxon>
        <taxon>Malvales</taxon>
        <taxon>Malvaceae</taxon>
        <taxon>Byttnerioideae</taxon>
        <taxon>Theobroma</taxon>
    </lineage>
</organism>